<organism evidence="2 3">
    <name type="scientific">Herbaspirillum frisingense GSF30</name>
    <dbReference type="NCBI Taxonomy" id="864073"/>
    <lineage>
        <taxon>Bacteria</taxon>
        <taxon>Pseudomonadati</taxon>
        <taxon>Pseudomonadota</taxon>
        <taxon>Betaproteobacteria</taxon>
        <taxon>Burkholderiales</taxon>
        <taxon>Oxalobacteraceae</taxon>
        <taxon>Herbaspirillum</taxon>
    </lineage>
</organism>
<evidence type="ECO:0000313" key="2">
    <source>
        <dbReference type="EMBL" id="EOA04738.1"/>
    </source>
</evidence>
<dbReference type="EMBL" id="AEEC02000013">
    <property type="protein sequence ID" value="EOA04738.1"/>
    <property type="molecule type" value="Genomic_DNA"/>
</dbReference>
<dbReference type="GO" id="GO:0003677">
    <property type="term" value="F:DNA binding"/>
    <property type="evidence" value="ECO:0007669"/>
    <property type="project" value="InterPro"/>
</dbReference>
<sequence>MKNTETPPSARIIFGQNVRRVRRLKEMSQEELAFRADISRTYLSEVERGDRNISVDNMEAPPSPWRWNCPISCGIPCWRCPARIPAETPVRPMPLAFRPYLTNLPAPWESAG</sequence>
<gene>
    <name evidence="2" type="ORF">HFRIS_011303</name>
</gene>
<dbReference type="RefSeq" id="WP_006463464.1">
    <property type="nucleotide sequence ID" value="NZ_AEEC02000013.1"/>
</dbReference>
<dbReference type="Proteomes" id="UP000006772">
    <property type="component" value="Unassembled WGS sequence"/>
</dbReference>
<dbReference type="PROSITE" id="PS50943">
    <property type="entry name" value="HTH_CROC1"/>
    <property type="match status" value="1"/>
</dbReference>
<dbReference type="SUPFAM" id="SSF47413">
    <property type="entry name" value="lambda repressor-like DNA-binding domains"/>
    <property type="match status" value="1"/>
</dbReference>
<accession>A0AAI9IF95</accession>
<dbReference type="InterPro" id="IPR010982">
    <property type="entry name" value="Lambda_DNA-bd_dom_sf"/>
</dbReference>
<proteinExistence type="predicted"/>
<dbReference type="AlphaFoldDB" id="A0AAI9IF95"/>
<name>A0AAI9IF95_9BURK</name>
<protein>
    <submittedName>
        <fullName evidence="2">Transcription regulator protein</fullName>
    </submittedName>
</protein>
<dbReference type="InterPro" id="IPR001387">
    <property type="entry name" value="Cro/C1-type_HTH"/>
</dbReference>
<reference evidence="2 3" key="1">
    <citation type="journal article" date="2013" name="Front. Microbiol.">
        <title>The genome of the endophytic bacterium H. frisingense GSF30(T) identifies diverse strategies in the Herbaspirillum genus to interact with plants.</title>
        <authorList>
            <person name="Straub D."/>
            <person name="Rothballer M."/>
            <person name="Hartmann A."/>
            <person name="Ludewig U."/>
        </authorList>
    </citation>
    <scope>NUCLEOTIDE SEQUENCE [LARGE SCALE GENOMIC DNA]</scope>
    <source>
        <strain evidence="2 3">GSF30</strain>
    </source>
</reference>
<evidence type="ECO:0000259" key="1">
    <source>
        <dbReference type="PROSITE" id="PS50943"/>
    </source>
</evidence>
<dbReference type="CDD" id="cd00093">
    <property type="entry name" value="HTH_XRE"/>
    <property type="match status" value="1"/>
</dbReference>
<evidence type="ECO:0000313" key="3">
    <source>
        <dbReference type="Proteomes" id="UP000006772"/>
    </source>
</evidence>
<dbReference type="SMART" id="SM00530">
    <property type="entry name" value="HTH_XRE"/>
    <property type="match status" value="1"/>
</dbReference>
<feature type="domain" description="HTH cro/C1-type" evidence="1">
    <location>
        <begin position="18"/>
        <end position="60"/>
    </location>
</feature>
<comment type="caution">
    <text evidence="2">The sequence shown here is derived from an EMBL/GenBank/DDBJ whole genome shotgun (WGS) entry which is preliminary data.</text>
</comment>
<dbReference type="Pfam" id="PF01381">
    <property type="entry name" value="HTH_3"/>
    <property type="match status" value="1"/>
</dbReference>
<dbReference type="Gene3D" id="1.10.260.40">
    <property type="entry name" value="lambda repressor-like DNA-binding domains"/>
    <property type="match status" value="1"/>
</dbReference>